<dbReference type="SUPFAM" id="SSF100950">
    <property type="entry name" value="NagB/RpiA/CoA transferase-like"/>
    <property type="match status" value="2"/>
</dbReference>
<comment type="similarity">
    <text evidence="1 3">Belongs to the 3-oxoacid CoA-transferase family.</text>
</comment>
<reference evidence="5" key="1">
    <citation type="journal article" date="2019" name="Int. J. Syst. Evol. Microbiol.">
        <title>The Global Catalogue of Microorganisms (GCM) 10K type strain sequencing project: providing services to taxonomists for standard genome sequencing and annotation.</title>
        <authorList>
            <consortium name="The Broad Institute Genomics Platform"/>
            <consortium name="The Broad Institute Genome Sequencing Center for Infectious Disease"/>
            <person name="Wu L."/>
            <person name="Ma J."/>
        </authorList>
    </citation>
    <scope>NUCLEOTIDE SEQUENCE [LARGE SCALE GENOMIC DNA]</scope>
    <source>
        <strain evidence="5">JCM 18053</strain>
    </source>
</reference>
<gene>
    <name evidence="4" type="ORF">GCM10023213_19250</name>
</gene>
<evidence type="ECO:0000256" key="3">
    <source>
        <dbReference type="PIRNR" id="PIRNR000858"/>
    </source>
</evidence>
<dbReference type="PANTHER" id="PTHR43293">
    <property type="entry name" value="ACETATE COA-TRANSFERASE YDIF"/>
    <property type="match status" value="1"/>
</dbReference>
<name>A0ABP9P247_9BACT</name>
<dbReference type="EMBL" id="BAABIA010000003">
    <property type="protein sequence ID" value="GAA5139121.1"/>
    <property type="molecule type" value="Genomic_DNA"/>
</dbReference>
<dbReference type="InterPro" id="IPR014388">
    <property type="entry name" value="3-oxoacid_CoA-transferase"/>
</dbReference>
<dbReference type="PROSITE" id="PS01273">
    <property type="entry name" value="COA_TRANSF_1"/>
    <property type="match status" value="1"/>
</dbReference>
<dbReference type="InterPro" id="IPR004163">
    <property type="entry name" value="CoA_transf_BS"/>
</dbReference>
<proteinExistence type="inferred from homology"/>
<sequence length="510" mass="54511">MRAAALCVTADEAIAAIPDGTCVAVGGFVGAGHPEMLTAALERRFLQTGTPNDLTLYYCAGQGDRGERGLNHLAHRGLIKRVIGGHWNLAPKLGAMALANEIEAYNFPQGVLSVLLREIAAKRPGLITQVGLNTFIDASQTGGRMNARTTEPLVERLMLDGQIWLRYKPVPVHVGLIRATYADARGNLSMEREGLVGEVLPIAQAAKNHGGIVIAQVEKVVDRLPDPKAVRVPGILVDYVVASEGVQHDQTFGEVFNADYVSTCNTAFELPAMAFSERKIIGQRALQEIRAGDIVNLGIGLPESVAMVAAETGRLQEFTLTVESGPTGGVPASGLSFGCSYFPEAIIDQPSQFDFYDGGGLDIAVLGAVEVDAEGSVNVASFAGRFAGVGGFVNIVQSARRLVFCLTLRAGDLEVAVENGRLVIVKEGRHAKFVKRFQHVCFHGPTALHRGQQVIYVTERAVFELTAQGLKLIELAPGVDLQKQVLDQMEFAPVIESVSAMPDGCFSLLS</sequence>
<dbReference type="Gene3D" id="3.40.1080.10">
    <property type="entry name" value="Glutaconate Coenzyme A-transferase"/>
    <property type="match status" value="2"/>
</dbReference>
<accession>A0ABP9P247</accession>
<keyword evidence="5" id="KW-1185">Reference proteome</keyword>
<comment type="caution">
    <text evidence="4">The sequence shown here is derived from an EMBL/GenBank/DDBJ whole genome shotgun (WGS) entry which is preliminary data.</text>
</comment>
<dbReference type="SMART" id="SM00882">
    <property type="entry name" value="CoA_trans"/>
    <property type="match status" value="2"/>
</dbReference>
<dbReference type="PIRSF" id="PIRSF000858">
    <property type="entry name" value="SCOT-t"/>
    <property type="match status" value="1"/>
</dbReference>
<dbReference type="Pfam" id="PF01144">
    <property type="entry name" value="CoA_trans"/>
    <property type="match status" value="1"/>
</dbReference>
<evidence type="ECO:0000256" key="1">
    <source>
        <dbReference type="ARBA" id="ARBA00007154"/>
    </source>
</evidence>
<evidence type="ECO:0008006" key="6">
    <source>
        <dbReference type="Google" id="ProtNLM"/>
    </source>
</evidence>
<dbReference type="RefSeq" id="WP_345736154.1">
    <property type="nucleotide sequence ID" value="NZ_BAABIA010000003.1"/>
</dbReference>
<dbReference type="InterPro" id="IPR004165">
    <property type="entry name" value="CoA_trans_fam_I"/>
</dbReference>
<evidence type="ECO:0000256" key="2">
    <source>
        <dbReference type="ARBA" id="ARBA00022679"/>
    </source>
</evidence>
<keyword evidence="2 3" id="KW-0808">Transferase</keyword>
<evidence type="ECO:0000313" key="4">
    <source>
        <dbReference type="EMBL" id="GAA5139121.1"/>
    </source>
</evidence>
<organism evidence="4 5">
    <name type="scientific">Prosthecobacter algae</name>
    <dbReference type="NCBI Taxonomy" id="1144682"/>
    <lineage>
        <taxon>Bacteria</taxon>
        <taxon>Pseudomonadati</taxon>
        <taxon>Verrucomicrobiota</taxon>
        <taxon>Verrucomicrobiia</taxon>
        <taxon>Verrucomicrobiales</taxon>
        <taxon>Verrucomicrobiaceae</taxon>
        <taxon>Prosthecobacter</taxon>
    </lineage>
</organism>
<dbReference type="InterPro" id="IPR037171">
    <property type="entry name" value="NagB/RpiA_transferase-like"/>
</dbReference>
<evidence type="ECO:0000313" key="5">
    <source>
        <dbReference type="Proteomes" id="UP001499852"/>
    </source>
</evidence>
<dbReference type="Proteomes" id="UP001499852">
    <property type="component" value="Unassembled WGS sequence"/>
</dbReference>
<dbReference type="PANTHER" id="PTHR43293:SF1">
    <property type="entry name" value="ACETATE COA-TRANSFERASE YDIF"/>
    <property type="match status" value="1"/>
</dbReference>
<protein>
    <recommendedName>
        <fullName evidence="6">Propionate CoA-transferase</fullName>
    </recommendedName>
</protein>